<dbReference type="SUPFAM" id="SSF56317">
    <property type="entry name" value="Carbon-nitrogen hydrolase"/>
    <property type="match status" value="1"/>
</dbReference>
<dbReference type="PANTHER" id="PTHR23088">
    <property type="entry name" value="NITRILASE-RELATED"/>
    <property type="match status" value="1"/>
</dbReference>
<dbReference type="Proteomes" id="UP000249299">
    <property type="component" value="Unassembled WGS sequence"/>
</dbReference>
<evidence type="ECO:0000256" key="1">
    <source>
        <dbReference type="ARBA" id="ARBA00022801"/>
    </source>
</evidence>
<evidence type="ECO:0000259" key="2">
    <source>
        <dbReference type="PROSITE" id="PS50263"/>
    </source>
</evidence>
<dbReference type="InterPro" id="IPR045254">
    <property type="entry name" value="Nit1/2_C-N_Hydrolase"/>
</dbReference>
<sequence length="284" mass="30628">MAAFQAACVQLRAGRCVSNNIDEAVSLIRQAALGGARFVQTPEQTALMELDRRALFENITPEACDRGLARLRRLADELNIWLHVGSLAVRVAPDRAANRAYLISPTGGIAARYDKIHMFDVDLDGGESYRESATYQPGSAVVVADLPWIRVGFSICYDLRFAYLYRALAKAGAGLLTAPAAFTKQTGAAHWHVLLRARAIETGSFVIAAAQGGHHENGRDTFGHSLIINPWGEILAEAGTDPGIIMATIDPAEVIAARKRIPALAHDRDIEAEGLPGPFESTSE</sequence>
<reference evidence="3 4" key="1">
    <citation type="submission" date="2017-07" db="EMBL/GenBank/DDBJ databases">
        <title>Draft Genome Sequences of Select Purple Nonsulfur Bacteria.</title>
        <authorList>
            <person name="Lasarre B."/>
            <person name="Mckinlay J.B."/>
        </authorList>
    </citation>
    <scope>NUCLEOTIDE SEQUENCE [LARGE SCALE GENOMIC DNA]</scope>
    <source>
        <strain evidence="3 4">DSM 11290</strain>
    </source>
</reference>
<dbReference type="GO" id="GO:0016811">
    <property type="term" value="F:hydrolase activity, acting on carbon-nitrogen (but not peptide) bonds, in linear amides"/>
    <property type="evidence" value="ECO:0007669"/>
    <property type="project" value="InterPro"/>
</dbReference>
<keyword evidence="1 3" id="KW-0378">Hydrolase</keyword>
<dbReference type="Pfam" id="PF00795">
    <property type="entry name" value="CN_hydrolase"/>
    <property type="match status" value="1"/>
</dbReference>
<dbReference type="CDD" id="cd07572">
    <property type="entry name" value="nit"/>
    <property type="match status" value="1"/>
</dbReference>
<dbReference type="RefSeq" id="WP_111436097.1">
    <property type="nucleotide sequence ID" value="NZ_JACIGG010000035.1"/>
</dbReference>
<accession>A0A327JIQ0</accession>
<name>A0A327JIQ0_9HYPH</name>
<dbReference type="PROSITE" id="PS50263">
    <property type="entry name" value="CN_HYDROLASE"/>
    <property type="match status" value="1"/>
</dbReference>
<feature type="domain" description="CN hydrolase" evidence="2">
    <location>
        <begin position="4"/>
        <end position="251"/>
    </location>
</feature>
<dbReference type="Gene3D" id="3.60.110.10">
    <property type="entry name" value="Carbon-nitrogen hydrolase"/>
    <property type="match status" value="1"/>
</dbReference>
<dbReference type="PANTHER" id="PTHR23088:SF27">
    <property type="entry name" value="DEAMINATED GLUTATHIONE AMIDASE"/>
    <property type="match status" value="1"/>
</dbReference>
<dbReference type="InterPro" id="IPR003010">
    <property type="entry name" value="C-N_Hydrolase"/>
</dbReference>
<comment type="caution">
    <text evidence="3">The sequence shown here is derived from an EMBL/GenBank/DDBJ whole genome shotgun (WGS) entry which is preliminary data.</text>
</comment>
<protein>
    <submittedName>
        <fullName evidence="3">Amidohydrolase</fullName>
    </submittedName>
</protein>
<evidence type="ECO:0000313" key="3">
    <source>
        <dbReference type="EMBL" id="RAI25093.1"/>
    </source>
</evidence>
<organism evidence="3 4">
    <name type="scientific">Rhodobium orientis</name>
    <dbReference type="NCBI Taxonomy" id="34017"/>
    <lineage>
        <taxon>Bacteria</taxon>
        <taxon>Pseudomonadati</taxon>
        <taxon>Pseudomonadota</taxon>
        <taxon>Alphaproteobacteria</taxon>
        <taxon>Hyphomicrobiales</taxon>
        <taxon>Rhodobiaceae</taxon>
        <taxon>Rhodobium</taxon>
    </lineage>
</organism>
<dbReference type="InterPro" id="IPR036526">
    <property type="entry name" value="C-N_Hydrolase_sf"/>
</dbReference>
<dbReference type="AlphaFoldDB" id="A0A327JIQ0"/>
<evidence type="ECO:0000313" key="4">
    <source>
        <dbReference type="Proteomes" id="UP000249299"/>
    </source>
</evidence>
<keyword evidence="4" id="KW-1185">Reference proteome</keyword>
<dbReference type="EMBL" id="NPEV01000056">
    <property type="protein sequence ID" value="RAI25093.1"/>
    <property type="molecule type" value="Genomic_DNA"/>
</dbReference>
<proteinExistence type="predicted"/>
<gene>
    <name evidence="3" type="ORF">CH339_19660</name>
</gene>
<dbReference type="OrthoDB" id="9811121at2"/>